<protein>
    <submittedName>
        <fullName evidence="2">Uncharacterized protein</fullName>
    </submittedName>
</protein>
<reference evidence="2" key="1">
    <citation type="submission" date="2023-07" db="EMBL/GenBank/DDBJ databases">
        <authorList>
            <consortium name="AG Swart"/>
            <person name="Singh M."/>
            <person name="Singh A."/>
            <person name="Seah K."/>
            <person name="Emmerich C."/>
        </authorList>
    </citation>
    <scope>NUCLEOTIDE SEQUENCE</scope>
    <source>
        <strain evidence="2">DP1</strain>
    </source>
</reference>
<proteinExistence type="predicted"/>
<evidence type="ECO:0000313" key="2">
    <source>
        <dbReference type="EMBL" id="CAI2364660.1"/>
    </source>
</evidence>
<feature type="compositionally biased region" description="Basic residues" evidence="1">
    <location>
        <begin position="121"/>
        <end position="142"/>
    </location>
</feature>
<accession>A0AAD1U915</accession>
<dbReference type="EMBL" id="CAMPGE010005819">
    <property type="protein sequence ID" value="CAI2364660.1"/>
    <property type="molecule type" value="Genomic_DNA"/>
</dbReference>
<sequence>MKLAQSRNVNMDTCFTLKSKVGTPEIDIGNIKRVLLKKKNTGNFMNDLLNKRTQTTQKSRLGNQEFNLKVFDRLGDESKKVASLDQTYDPYSQSEEGQNFFVSLGPVFIKNGKRNSSSSTTRRKIRTARKLRPSSRSQRKRCRFSVRRNGASNKLAVKGSSFATKRNSDETLSNVSDFSLDTRYLPKNTSRKLDLDEDIYGALSGLSTNHSTATNFYNPDEKSSTKRVSMSARSVKRPRASLYHQKNDQIRRANTDEPGKKKIVIRINTDCDPLEFSKKKGKPRGVKKLKKLFDSMALRKIKKY</sequence>
<feature type="region of interest" description="Disordered" evidence="1">
    <location>
        <begin position="112"/>
        <end position="142"/>
    </location>
</feature>
<name>A0AAD1U915_EUPCR</name>
<feature type="region of interest" description="Disordered" evidence="1">
    <location>
        <begin position="217"/>
        <end position="238"/>
    </location>
</feature>
<gene>
    <name evidence="2" type="ORF">ECRASSUSDP1_LOCUS6005</name>
</gene>
<dbReference type="AlphaFoldDB" id="A0AAD1U915"/>
<dbReference type="Proteomes" id="UP001295684">
    <property type="component" value="Unassembled WGS sequence"/>
</dbReference>
<organism evidence="2 3">
    <name type="scientific">Euplotes crassus</name>
    <dbReference type="NCBI Taxonomy" id="5936"/>
    <lineage>
        <taxon>Eukaryota</taxon>
        <taxon>Sar</taxon>
        <taxon>Alveolata</taxon>
        <taxon>Ciliophora</taxon>
        <taxon>Intramacronucleata</taxon>
        <taxon>Spirotrichea</taxon>
        <taxon>Hypotrichia</taxon>
        <taxon>Euplotida</taxon>
        <taxon>Euplotidae</taxon>
        <taxon>Moneuplotes</taxon>
    </lineage>
</organism>
<keyword evidence="3" id="KW-1185">Reference proteome</keyword>
<evidence type="ECO:0000256" key="1">
    <source>
        <dbReference type="SAM" id="MobiDB-lite"/>
    </source>
</evidence>
<evidence type="ECO:0000313" key="3">
    <source>
        <dbReference type="Proteomes" id="UP001295684"/>
    </source>
</evidence>
<comment type="caution">
    <text evidence="2">The sequence shown here is derived from an EMBL/GenBank/DDBJ whole genome shotgun (WGS) entry which is preliminary data.</text>
</comment>